<proteinExistence type="predicted"/>
<gene>
    <name evidence="1" type="ORF">DUNSADRAFT_7918</name>
</gene>
<name>A0ABQ7GKE8_DUNSA</name>
<evidence type="ECO:0008006" key="3">
    <source>
        <dbReference type="Google" id="ProtNLM"/>
    </source>
</evidence>
<comment type="caution">
    <text evidence="1">The sequence shown here is derived from an EMBL/GenBank/DDBJ whole genome shotgun (WGS) entry which is preliminary data.</text>
</comment>
<keyword evidence="2" id="KW-1185">Reference proteome</keyword>
<organism evidence="1 2">
    <name type="scientific">Dunaliella salina</name>
    <name type="common">Green alga</name>
    <name type="synonym">Protococcus salinus</name>
    <dbReference type="NCBI Taxonomy" id="3046"/>
    <lineage>
        <taxon>Eukaryota</taxon>
        <taxon>Viridiplantae</taxon>
        <taxon>Chlorophyta</taxon>
        <taxon>core chlorophytes</taxon>
        <taxon>Chlorophyceae</taxon>
        <taxon>CS clade</taxon>
        <taxon>Chlamydomonadales</taxon>
        <taxon>Dunaliellaceae</taxon>
        <taxon>Dunaliella</taxon>
    </lineage>
</organism>
<sequence length="123" mass="13758">MCCRCDASDVMASALIHANEVGLPITYHCAHLAMIHWAQLMELPKMEQVLEAMPQGGLPFNPKTAYIIIRGAVNAGRQELAEAYAARMMANGVRLHHSVNMLLEIGRERAKQRVQAMQWSEDE</sequence>
<dbReference type="Gene3D" id="1.25.40.10">
    <property type="entry name" value="Tetratricopeptide repeat domain"/>
    <property type="match status" value="1"/>
</dbReference>
<accession>A0ABQ7GKE8</accession>
<dbReference type="EMBL" id="MU069724">
    <property type="protein sequence ID" value="KAF5835068.1"/>
    <property type="molecule type" value="Genomic_DNA"/>
</dbReference>
<dbReference type="Proteomes" id="UP000815325">
    <property type="component" value="Unassembled WGS sequence"/>
</dbReference>
<evidence type="ECO:0000313" key="1">
    <source>
        <dbReference type="EMBL" id="KAF5835068.1"/>
    </source>
</evidence>
<dbReference type="InterPro" id="IPR011990">
    <property type="entry name" value="TPR-like_helical_dom_sf"/>
</dbReference>
<protein>
    <recommendedName>
        <fullName evidence="3">Pentatricopeptide repeat-containing protein</fullName>
    </recommendedName>
</protein>
<evidence type="ECO:0000313" key="2">
    <source>
        <dbReference type="Proteomes" id="UP000815325"/>
    </source>
</evidence>
<reference evidence="1" key="1">
    <citation type="submission" date="2017-08" db="EMBL/GenBank/DDBJ databases">
        <authorList>
            <person name="Polle J.E."/>
            <person name="Barry K."/>
            <person name="Cushman J."/>
            <person name="Schmutz J."/>
            <person name="Tran D."/>
            <person name="Hathwaick L.T."/>
            <person name="Yim W.C."/>
            <person name="Jenkins J."/>
            <person name="Mckie-Krisberg Z.M."/>
            <person name="Prochnik S."/>
            <person name="Lindquist E."/>
            <person name="Dockter R.B."/>
            <person name="Adam C."/>
            <person name="Molina H."/>
            <person name="Bunkerborg J."/>
            <person name="Jin E."/>
            <person name="Buchheim M."/>
            <person name="Magnuson J."/>
        </authorList>
    </citation>
    <scope>NUCLEOTIDE SEQUENCE</scope>
    <source>
        <strain evidence="1">CCAP 19/18</strain>
    </source>
</reference>